<dbReference type="SMART" id="SM00312">
    <property type="entry name" value="PX"/>
    <property type="match status" value="1"/>
</dbReference>
<dbReference type="InterPro" id="IPR000727">
    <property type="entry name" value="T_SNARE_dom"/>
</dbReference>
<dbReference type="SUPFAM" id="SSF64268">
    <property type="entry name" value="PX domain"/>
    <property type="match status" value="1"/>
</dbReference>
<dbReference type="PROSITE" id="PS50195">
    <property type="entry name" value="PX"/>
    <property type="match status" value="1"/>
</dbReference>
<dbReference type="SMART" id="SM00397">
    <property type="entry name" value="t_SNARE"/>
    <property type="match status" value="1"/>
</dbReference>
<evidence type="ECO:0000259" key="6">
    <source>
        <dbReference type="PROSITE" id="PS50192"/>
    </source>
</evidence>
<keyword evidence="9" id="KW-1185">Reference proteome</keyword>
<dbReference type="OrthoDB" id="428895at2759"/>
<gene>
    <name evidence="8" type="ORF">DACRYDRAFT_116827</name>
</gene>
<evidence type="ECO:0000256" key="2">
    <source>
        <dbReference type="ARBA" id="ARBA00022554"/>
    </source>
</evidence>
<dbReference type="Gene3D" id="3.30.1520.10">
    <property type="entry name" value="Phox-like domain"/>
    <property type="match status" value="1"/>
</dbReference>
<protein>
    <submittedName>
        <fullName evidence="8">Syntaxin</fullName>
    </submittedName>
</protein>
<dbReference type="CDD" id="cd06897">
    <property type="entry name" value="PX_SNARE"/>
    <property type="match status" value="1"/>
</dbReference>
<sequence>MTTTIQGLHIRAAETRSDPTPHTEYGIQVQAAVRAWEVWHRYSDFVDLHLDLGNPPFSLPPKHHLSFTFRRQVNDEKLVEERRHGLESYLRAILVAKDPQWRNHRAFLDFLEVPSPAQAPPRAQDSFSSASWLEEQNVLHALVRDIRADLYKRDSLASAGDTSASHLSNVEAKKKLATLISRVGGLAKGMEVLAKLGMSAGELARRGDMISRLQDDCSKLGEVVVAARSNNARQASLMAKTDPIPTADRVALLGAAEPPVTRVFGSRPRTPQETNQTRPLDDRGLLQYQQLQFDQQDTQLTQLSAILKRQMQLGMVIGEEIEDQNRILDGLATDVDRTGAKLGKARKQLGRIEGK</sequence>
<proteinExistence type="predicted"/>
<dbReference type="GO" id="GO:0035091">
    <property type="term" value="F:phosphatidylinositol binding"/>
    <property type="evidence" value="ECO:0007669"/>
    <property type="project" value="InterPro"/>
</dbReference>
<evidence type="ECO:0000259" key="7">
    <source>
        <dbReference type="PROSITE" id="PS50195"/>
    </source>
</evidence>
<feature type="domain" description="T-SNARE coiled-coil homology" evidence="6">
    <location>
        <begin position="290"/>
        <end position="352"/>
    </location>
</feature>
<dbReference type="PROSITE" id="PS50192">
    <property type="entry name" value="T_SNARE"/>
    <property type="match status" value="1"/>
</dbReference>
<dbReference type="FunFam" id="1.20.5.110:FF:000058">
    <property type="entry name" value="VAM7p Vacuolar SNARE protein"/>
    <property type="match status" value="1"/>
</dbReference>
<keyword evidence="3" id="KW-0175">Coiled coil</keyword>
<dbReference type="RefSeq" id="XP_040627875.1">
    <property type="nucleotide sequence ID" value="XM_040770269.1"/>
</dbReference>
<accession>M5GAN1</accession>
<dbReference type="GO" id="GO:0000329">
    <property type="term" value="C:fungal-type vacuole membrane"/>
    <property type="evidence" value="ECO:0007669"/>
    <property type="project" value="UniProtKB-ARBA"/>
</dbReference>
<reference evidence="8 9" key="1">
    <citation type="journal article" date="2012" name="Science">
        <title>The Paleozoic origin of enzymatic lignin decomposition reconstructed from 31 fungal genomes.</title>
        <authorList>
            <person name="Floudas D."/>
            <person name="Binder M."/>
            <person name="Riley R."/>
            <person name="Barry K."/>
            <person name="Blanchette R.A."/>
            <person name="Henrissat B."/>
            <person name="Martinez A.T."/>
            <person name="Otillar R."/>
            <person name="Spatafora J.W."/>
            <person name="Yadav J.S."/>
            <person name="Aerts A."/>
            <person name="Benoit I."/>
            <person name="Boyd A."/>
            <person name="Carlson A."/>
            <person name="Copeland A."/>
            <person name="Coutinho P.M."/>
            <person name="de Vries R.P."/>
            <person name="Ferreira P."/>
            <person name="Findley K."/>
            <person name="Foster B."/>
            <person name="Gaskell J."/>
            <person name="Glotzer D."/>
            <person name="Gorecki P."/>
            <person name="Heitman J."/>
            <person name="Hesse C."/>
            <person name="Hori C."/>
            <person name="Igarashi K."/>
            <person name="Jurgens J.A."/>
            <person name="Kallen N."/>
            <person name="Kersten P."/>
            <person name="Kohler A."/>
            <person name="Kuees U."/>
            <person name="Kumar T.K.A."/>
            <person name="Kuo A."/>
            <person name="LaButti K."/>
            <person name="Larrondo L.F."/>
            <person name="Lindquist E."/>
            <person name="Ling A."/>
            <person name="Lombard V."/>
            <person name="Lucas S."/>
            <person name="Lundell T."/>
            <person name="Martin R."/>
            <person name="McLaughlin D.J."/>
            <person name="Morgenstern I."/>
            <person name="Morin E."/>
            <person name="Murat C."/>
            <person name="Nagy L.G."/>
            <person name="Nolan M."/>
            <person name="Ohm R.A."/>
            <person name="Patyshakuliyeva A."/>
            <person name="Rokas A."/>
            <person name="Ruiz-Duenas F.J."/>
            <person name="Sabat G."/>
            <person name="Salamov A."/>
            <person name="Samejima M."/>
            <person name="Schmutz J."/>
            <person name="Slot J.C."/>
            <person name="St John F."/>
            <person name="Stenlid J."/>
            <person name="Sun H."/>
            <person name="Sun S."/>
            <person name="Syed K."/>
            <person name="Tsang A."/>
            <person name="Wiebenga A."/>
            <person name="Young D."/>
            <person name="Pisabarro A."/>
            <person name="Eastwood D.C."/>
            <person name="Martin F."/>
            <person name="Cullen D."/>
            <person name="Grigoriev I.V."/>
            <person name="Hibbett D.S."/>
        </authorList>
    </citation>
    <scope>NUCLEOTIDE SEQUENCE [LARGE SCALE GENOMIC DNA]</scope>
    <source>
        <strain evidence="8 9">DJM-731 SS1</strain>
    </source>
</reference>
<dbReference type="GO" id="GO:0097576">
    <property type="term" value="P:vacuole fusion"/>
    <property type="evidence" value="ECO:0007669"/>
    <property type="project" value="UniProtKB-ARBA"/>
</dbReference>
<dbReference type="GO" id="GO:0016192">
    <property type="term" value="P:vesicle-mediated transport"/>
    <property type="evidence" value="ECO:0007669"/>
    <property type="project" value="UniProtKB-ARBA"/>
</dbReference>
<dbReference type="OMA" id="QASVRSW"/>
<dbReference type="GO" id="GO:0007034">
    <property type="term" value="P:vacuolar transport"/>
    <property type="evidence" value="ECO:0007669"/>
    <property type="project" value="UniProtKB-ARBA"/>
</dbReference>
<feature type="compositionally biased region" description="Basic and acidic residues" evidence="5">
    <location>
        <begin position="11"/>
        <end position="21"/>
    </location>
</feature>
<dbReference type="STRING" id="1858805.M5GAN1"/>
<comment type="function">
    <text evidence="4">Essential for proper morphogenesis of the vacuole. May exist as structural reinforcement on the surface of the vacuolar membrane and be required for maintenance against rupture by osmotic pressure.</text>
</comment>
<dbReference type="HOGENOM" id="CLU_033748_0_0_1"/>
<evidence type="ECO:0000256" key="4">
    <source>
        <dbReference type="ARBA" id="ARBA00054927"/>
    </source>
</evidence>
<comment type="subcellular location">
    <subcellularLocation>
        <location evidence="1">Vacuole</location>
    </subcellularLocation>
</comment>
<dbReference type="EMBL" id="JH795865">
    <property type="protein sequence ID" value="EJU00978.1"/>
    <property type="molecule type" value="Genomic_DNA"/>
</dbReference>
<dbReference type="SUPFAM" id="SSF58038">
    <property type="entry name" value="SNARE fusion complex"/>
    <property type="match status" value="1"/>
</dbReference>
<dbReference type="Gene3D" id="1.20.5.110">
    <property type="match status" value="1"/>
</dbReference>
<evidence type="ECO:0000313" key="9">
    <source>
        <dbReference type="Proteomes" id="UP000030653"/>
    </source>
</evidence>
<dbReference type="Proteomes" id="UP000030653">
    <property type="component" value="Unassembled WGS sequence"/>
</dbReference>
<keyword evidence="2" id="KW-0926">Vacuole</keyword>
<organism evidence="8 9">
    <name type="scientific">Dacryopinax primogenitus (strain DJM 731)</name>
    <name type="common">Brown rot fungus</name>
    <dbReference type="NCBI Taxonomy" id="1858805"/>
    <lineage>
        <taxon>Eukaryota</taxon>
        <taxon>Fungi</taxon>
        <taxon>Dikarya</taxon>
        <taxon>Basidiomycota</taxon>
        <taxon>Agaricomycotina</taxon>
        <taxon>Dacrymycetes</taxon>
        <taxon>Dacrymycetales</taxon>
        <taxon>Dacrymycetaceae</taxon>
        <taxon>Dacryopinax</taxon>
    </lineage>
</organism>
<feature type="region of interest" description="Disordered" evidence="5">
    <location>
        <begin position="1"/>
        <end position="21"/>
    </location>
</feature>
<dbReference type="AlphaFoldDB" id="M5GAN1"/>
<evidence type="ECO:0000313" key="8">
    <source>
        <dbReference type="EMBL" id="EJU00978.1"/>
    </source>
</evidence>
<dbReference type="InterPro" id="IPR001683">
    <property type="entry name" value="PX_dom"/>
</dbReference>
<name>M5GAN1_DACPD</name>
<feature type="domain" description="PX" evidence="7">
    <location>
        <begin position="3"/>
        <end position="117"/>
    </location>
</feature>
<evidence type="ECO:0000256" key="1">
    <source>
        <dbReference type="ARBA" id="ARBA00004116"/>
    </source>
</evidence>
<dbReference type="Pfam" id="PF00787">
    <property type="entry name" value="PX"/>
    <property type="match status" value="1"/>
</dbReference>
<dbReference type="InterPro" id="IPR036871">
    <property type="entry name" value="PX_dom_sf"/>
</dbReference>
<dbReference type="GeneID" id="63685331"/>
<dbReference type="CDD" id="cd15858">
    <property type="entry name" value="SNARE_VAM7"/>
    <property type="match status" value="1"/>
</dbReference>
<evidence type="ECO:0000256" key="5">
    <source>
        <dbReference type="SAM" id="MobiDB-lite"/>
    </source>
</evidence>
<evidence type="ECO:0000256" key="3">
    <source>
        <dbReference type="ARBA" id="ARBA00023054"/>
    </source>
</evidence>